<evidence type="ECO:0000259" key="2">
    <source>
        <dbReference type="Pfam" id="PF26340"/>
    </source>
</evidence>
<keyword evidence="4" id="KW-1185">Reference proteome</keyword>
<dbReference type="RefSeq" id="WP_175507896.1">
    <property type="nucleotide sequence ID" value="NZ_FPBP01000016.1"/>
</dbReference>
<accession>A0A1I7K9E0</accession>
<keyword evidence="3" id="KW-0255">Endonuclease</keyword>
<dbReference type="Pfam" id="PF13391">
    <property type="entry name" value="HNH_2"/>
    <property type="match status" value="1"/>
</dbReference>
<keyword evidence="3" id="KW-0540">Nuclease</keyword>
<dbReference type="InterPro" id="IPR058813">
    <property type="entry name" value="DNA-SBD_ScoMcrA"/>
</dbReference>
<dbReference type="InterPro" id="IPR003615">
    <property type="entry name" value="HNH_nuc"/>
</dbReference>
<dbReference type="STRING" id="463301.SAMN04487955_11618"/>
<proteinExistence type="predicted"/>
<protein>
    <submittedName>
        <fullName evidence="3">HNH endonuclease</fullName>
    </submittedName>
</protein>
<dbReference type="GO" id="GO:0004519">
    <property type="term" value="F:endonuclease activity"/>
    <property type="evidence" value="ECO:0007669"/>
    <property type="project" value="UniProtKB-KW"/>
</dbReference>
<dbReference type="Pfam" id="PF26340">
    <property type="entry name" value="DNA-SBD_ScoMcrA"/>
    <property type="match status" value="1"/>
</dbReference>
<gene>
    <name evidence="3" type="ORF">SAMN04487955_11618</name>
</gene>
<evidence type="ECO:0000313" key="4">
    <source>
        <dbReference type="Proteomes" id="UP000198693"/>
    </source>
</evidence>
<dbReference type="AlphaFoldDB" id="A0A1I7K9E0"/>
<evidence type="ECO:0000313" key="3">
    <source>
        <dbReference type="EMBL" id="SFU94020.1"/>
    </source>
</evidence>
<dbReference type="EMBL" id="FPBP01000016">
    <property type="protein sequence ID" value="SFU94020.1"/>
    <property type="molecule type" value="Genomic_DNA"/>
</dbReference>
<sequence>MDTRLGCLVQLKVDQSTGRPAPHQPCLLLAIICEIQAGHIASPRILINTRLIARYHDIFETVTGERHRARPWMPMWALRNREGPTGKLWRPDYVQAVQEVADQMGQPKSMNQLEQRFGAAQLDPALFSAMKDSTTAREACALLANRYLSTDEDAYALLQAYLETAFACGEYEKAPESLTGTVREASQQYARSAAFRTLVLDAYDYRCAASRRRFITPDFRFLVEAAHLMPFATSRDDRPGNGLALTPDLHWAMDNHLIAPGTDRNWHVSPMVDALMEDNQWLWRLDKQPLVLPRDERFHPHEDGLAWRMDHLQR</sequence>
<feature type="domain" description="HNH nuclease" evidence="1">
    <location>
        <begin position="207"/>
        <end position="259"/>
    </location>
</feature>
<dbReference type="Proteomes" id="UP000198693">
    <property type="component" value="Unassembled WGS sequence"/>
</dbReference>
<name>A0A1I7K9E0_9GAMM</name>
<evidence type="ECO:0000259" key="1">
    <source>
        <dbReference type="Pfam" id="PF13391"/>
    </source>
</evidence>
<organism evidence="3 4">
    <name type="scientific">Halomonas korlensis</name>
    <dbReference type="NCBI Taxonomy" id="463301"/>
    <lineage>
        <taxon>Bacteria</taxon>
        <taxon>Pseudomonadati</taxon>
        <taxon>Pseudomonadota</taxon>
        <taxon>Gammaproteobacteria</taxon>
        <taxon>Oceanospirillales</taxon>
        <taxon>Halomonadaceae</taxon>
        <taxon>Halomonas</taxon>
    </lineage>
</organism>
<reference evidence="4" key="1">
    <citation type="submission" date="2016-10" db="EMBL/GenBank/DDBJ databases">
        <authorList>
            <person name="Varghese N."/>
            <person name="Submissions S."/>
        </authorList>
    </citation>
    <scope>NUCLEOTIDE SEQUENCE [LARGE SCALE GENOMIC DNA]</scope>
    <source>
        <strain evidence="4">CGMCC 1.6981</strain>
    </source>
</reference>
<keyword evidence="3" id="KW-0378">Hydrolase</keyword>
<feature type="domain" description="ScoMcrA-like DNA sulfur-binding" evidence="2">
    <location>
        <begin position="9"/>
        <end position="159"/>
    </location>
</feature>